<reference evidence="9" key="1">
    <citation type="submission" date="2019-08" db="EMBL/GenBank/DDBJ databases">
        <title>The complete genome of Acinetobacter defluvii strain WCHAD010030.</title>
        <authorList>
            <person name="Hu Y."/>
            <person name="Qin J."/>
            <person name="Feng Y."/>
            <person name="Zong Z."/>
        </authorList>
    </citation>
    <scope>NUCLEOTIDE SEQUENCE</scope>
    <source>
        <strain evidence="9">WCHA30</strain>
    </source>
</reference>
<dbReference type="PANTHER" id="PTHR34582:SF6">
    <property type="entry name" value="UPF0702 TRANSMEMBRANE PROTEIN YCAP"/>
    <property type="match status" value="1"/>
</dbReference>
<dbReference type="AlphaFoldDB" id="A0A2S2FDA3"/>
<gene>
    <name evidence="9" type="ORF">DJ533_10460</name>
</gene>
<protein>
    <submittedName>
        <fullName evidence="9">DUF421 domain-containing protein</fullName>
    </submittedName>
</protein>
<evidence type="ECO:0000313" key="10">
    <source>
        <dbReference type="Proteomes" id="UP000245977"/>
    </source>
</evidence>
<keyword evidence="4 7" id="KW-0812">Transmembrane</keyword>
<dbReference type="InterPro" id="IPR023090">
    <property type="entry name" value="UPF0702_alpha/beta_dom_sf"/>
</dbReference>
<evidence type="ECO:0000256" key="6">
    <source>
        <dbReference type="ARBA" id="ARBA00023136"/>
    </source>
</evidence>
<dbReference type="Pfam" id="PF04239">
    <property type="entry name" value="DUF421"/>
    <property type="match status" value="1"/>
</dbReference>
<dbReference type="PANTHER" id="PTHR34582">
    <property type="entry name" value="UPF0702 TRANSMEMBRANE PROTEIN YCAP"/>
    <property type="match status" value="1"/>
</dbReference>
<comment type="subcellular location">
    <subcellularLocation>
        <location evidence="1">Cell membrane</location>
        <topology evidence="1">Multi-pass membrane protein</topology>
    </subcellularLocation>
</comment>
<feature type="transmembrane region" description="Helical" evidence="7">
    <location>
        <begin position="46"/>
        <end position="65"/>
    </location>
</feature>
<dbReference type="Proteomes" id="UP000245977">
    <property type="component" value="Chromosome"/>
</dbReference>
<name>A0A2S2FDA3_9GAMM</name>
<evidence type="ECO:0000256" key="2">
    <source>
        <dbReference type="ARBA" id="ARBA00006448"/>
    </source>
</evidence>
<dbReference type="KEGG" id="adv:DJ533_10460"/>
<dbReference type="OrthoDB" id="6538282at2"/>
<dbReference type="STRING" id="1871111.GCA_001704615_01157"/>
<keyword evidence="10" id="KW-1185">Reference proteome</keyword>
<feature type="domain" description="YetF C-terminal" evidence="8">
    <location>
        <begin position="93"/>
        <end position="163"/>
    </location>
</feature>
<keyword evidence="6 7" id="KW-0472">Membrane</keyword>
<dbReference type="EMBL" id="CP029397">
    <property type="protein sequence ID" value="AWL28956.1"/>
    <property type="molecule type" value="Genomic_DNA"/>
</dbReference>
<dbReference type="InterPro" id="IPR007353">
    <property type="entry name" value="DUF421"/>
</dbReference>
<evidence type="ECO:0000313" key="9">
    <source>
        <dbReference type="EMBL" id="AWL28956.1"/>
    </source>
</evidence>
<keyword evidence="5 7" id="KW-1133">Transmembrane helix</keyword>
<dbReference type="RefSeq" id="WP_065995035.1">
    <property type="nucleotide sequence ID" value="NZ_CP029397.2"/>
</dbReference>
<evidence type="ECO:0000256" key="3">
    <source>
        <dbReference type="ARBA" id="ARBA00022475"/>
    </source>
</evidence>
<dbReference type="GO" id="GO:0005886">
    <property type="term" value="C:plasma membrane"/>
    <property type="evidence" value="ECO:0007669"/>
    <property type="project" value="UniProtKB-SubCell"/>
</dbReference>
<accession>A0A2S2FDA3</accession>
<evidence type="ECO:0000256" key="4">
    <source>
        <dbReference type="ARBA" id="ARBA00022692"/>
    </source>
</evidence>
<sequence length="225" mass="26407">MELFRIFIHDSSFSFILEIILRCIVMYLMIIIFLRFSGKRGVRQLSIFEIAIILCLGSIAGDPMFTEDLPLIQALTVFVSILVLYRCTTYLTMKSKKIESLLEGKPMYIVEDGMLVLKGIKNEKYSYDEFFSEMRQQQVEHLGQIKIALLETEGCLSLILFHDSEVKWGLPIFPNEYKQTIDYYPERFYSCMFCGNTRLIKKINETCERCQKQHWVLSINTKRSK</sequence>
<evidence type="ECO:0000256" key="7">
    <source>
        <dbReference type="SAM" id="Phobius"/>
    </source>
</evidence>
<organism evidence="9 10">
    <name type="scientific">Acinetobacter defluvii</name>
    <dbReference type="NCBI Taxonomy" id="1871111"/>
    <lineage>
        <taxon>Bacteria</taxon>
        <taxon>Pseudomonadati</taxon>
        <taxon>Pseudomonadota</taxon>
        <taxon>Gammaproteobacteria</taxon>
        <taxon>Moraxellales</taxon>
        <taxon>Moraxellaceae</taxon>
        <taxon>Acinetobacter</taxon>
    </lineage>
</organism>
<evidence type="ECO:0000256" key="5">
    <source>
        <dbReference type="ARBA" id="ARBA00022989"/>
    </source>
</evidence>
<evidence type="ECO:0000259" key="8">
    <source>
        <dbReference type="Pfam" id="PF04239"/>
    </source>
</evidence>
<feature type="transmembrane region" description="Helical" evidence="7">
    <location>
        <begin position="12"/>
        <end position="34"/>
    </location>
</feature>
<dbReference type="Gene3D" id="3.30.240.20">
    <property type="entry name" value="bsu07140 like domains"/>
    <property type="match status" value="1"/>
</dbReference>
<comment type="similarity">
    <text evidence="2">Belongs to the UPF0702 family.</text>
</comment>
<feature type="transmembrane region" description="Helical" evidence="7">
    <location>
        <begin position="71"/>
        <end position="88"/>
    </location>
</feature>
<evidence type="ECO:0000256" key="1">
    <source>
        <dbReference type="ARBA" id="ARBA00004651"/>
    </source>
</evidence>
<keyword evidence="3" id="KW-1003">Cell membrane</keyword>
<proteinExistence type="inferred from homology"/>